<evidence type="ECO:0008006" key="5">
    <source>
        <dbReference type="Google" id="ProtNLM"/>
    </source>
</evidence>
<evidence type="ECO:0000313" key="4">
    <source>
        <dbReference type="Proteomes" id="UP000799302"/>
    </source>
</evidence>
<gene>
    <name evidence="3" type="ORF">BT63DRAFT_429345</name>
</gene>
<name>A0A6A6TZ36_9PEZI</name>
<feature type="transmembrane region" description="Helical" evidence="1">
    <location>
        <begin position="422"/>
        <end position="446"/>
    </location>
</feature>
<feature type="transmembrane region" description="Helical" evidence="1">
    <location>
        <begin position="214"/>
        <end position="232"/>
    </location>
</feature>
<sequence length="502" mass="56523">MDISSLQSLTARRHRRPRKSNMLWILVALSAASTATAQQLIAPPLQQPPRPQPSQQPGALVPDANGTIVVGGVQVSTTPPLYTDFDLFKNSGFFPCSTNGNLSADPTTKSFVVQKEVSTQNEFCQFMAGIPIMIPSTATQEAFFPWYPTTIAQALSLAVSYMGLFFTLRSVDRSRMLPNRQVPWHFWIQLPIDFARVVAFLFKTIHGFVDSSRFAWLNVLLWLLPLNYVYLFSQLQSSRSAYFEEPYAGAAQQMALYRSQQTGQFSFVDQGLQKEYKIKSPDSYDAPSNTFRGFSIPGERQNRSAKGAGVWTWIIITAVMWFFSFVAMILHWRWKFDAGTAFSHTYLEIETALLDPRTVATMPLTCLRFLQTDTLANNDFMTMSTDQLMFSLITTFQFLVSTAVLVAVFIGRREPFDRAYLVLWISGIVTVVMLLIPAFATGLTIVTKVLKQKQVISMRFTNDLAVTGGCTFAFVNMNKRLGYWNVPFELGFRIAMSFLGAS</sequence>
<feature type="transmembrane region" description="Helical" evidence="1">
    <location>
        <begin position="310"/>
        <end position="332"/>
    </location>
</feature>
<feature type="transmembrane region" description="Helical" evidence="1">
    <location>
        <begin position="388"/>
        <end position="410"/>
    </location>
</feature>
<dbReference type="Proteomes" id="UP000799302">
    <property type="component" value="Unassembled WGS sequence"/>
</dbReference>
<keyword evidence="1" id="KW-0812">Transmembrane</keyword>
<keyword evidence="1" id="KW-0472">Membrane</keyword>
<proteinExistence type="predicted"/>
<feature type="transmembrane region" description="Helical" evidence="1">
    <location>
        <begin position="151"/>
        <end position="171"/>
    </location>
</feature>
<keyword evidence="2" id="KW-0732">Signal</keyword>
<dbReference type="EMBL" id="MU004242">
    <property type="protein sequence ID" value="KAF2664581.1"/>
    <property type="molecule type" value="Genomic_DNA"/>
</dbReference>
<evidence type="ECO:0000256" key="2">
    <source>
        <dbReference type="SAM" id="SignalP"/>
    </source>
</evidence>
<dbReference type="OrthoDB" id="3564275at2759"/>
<feature type="chain" id="PRO_5025435446" description="TRP C-terminal domain-containing protein" evidence="2">
    <location>
        <begin position="38"/>
        <end position="502"/>
    </location>
</feature>
<keyword evidence="4" id="KW-1185">Reference proteome</keyword>
<evidence type="ECO:0000313" key="3">
    <source>
        <dbReference type="EMBL" id="KAF2664581.1"/>
    </source>
</evidence>
<reference evidence="3" key="1">
    <citation type="journal article" date="2020" name="Stud. Mycol.">
        <title>101 Dothideomycetes genomes: a test case for predicting lifestyles and emergence of pathogens.</title>
        <authorList>
            <person name="Haridas S."/>
            <person name="Albert R."/>
            <person name="Binder M."/>
            <person name="Bloem J."/>
            <person name="Labutti K."/>
            <person name="Salamov A."/>
            <person name="Andreopoulos B."/>
            <person name="Baker S."/>
            <person name="Barry K."/>
            <person name="Bills G."/>
            <person name="Bluhm B."/>
            <person name="Cannon C."/>
            <person name="Castanera R."/>
            <person name="Culley D."/>
            <person name="Daum C."/>
            <person name="Ezra D."/>
            <person name="Gonzalez J."/>
            <person name="Henrissat B."/>
            <person name="Kuo A."/>
            <person name="Liang C."/>
            <person name="Lipzen A."/>
            <person name="Lutzoni F."/>
            <person name="Magnuson J."/>
            <person name="Mondo S."/>
            <person name="Nolan M."/>
            <person name="Ohm R."/>
            <person name="Pangilinan J."/>
            <person name="Park H.-J."/>
            <person name="Ramirez L."/>
            <person name="Alfaro M."/>
            <person name="Sun H."/>
            <person name="Tritt A."/>
            <person name="Yoshinaga Y."/>
            <person name="Zwiers L.-H."/>
            <person name="Turgeon B."/>
            <person name="Goodwin S."/>
            <person name="Spatafora J."/>
            <person name="Crous P."/>
            <person name="Grigoriev I."/>
        </authorList>
    </citation>
    <scope>NUCLEOTIDE SEQUENCE</scope>
    <source>
        <strain evidence="3">CBS 115976</strain>
    </source>
</reference>
<dbReference type="AlphaFoldDB" id="A0A6A6TZ36"/>
<keyword evidence="1" id="KW-1133">Transmembrane helix</keyword>
<organism evidence="3 4">
    <name type="scientific">Microthyrium microscopicum</name>
    <dbReference type="NCBI Taxonomy" id="703497"/>
    <lineage>
        <taxon>Eukaryota</taxon>
        <taxon>Fungi</taxon>
        <taxon>Dikarya</taxon>
        <taxon>Ascomycota</taxon>
        <taxon>Pezizomycotina</taxon>
        <taxon>Dothideomycetes</taxon>
        <taxon>Dothideomycetes incertae sedis</taxon>
        <taxon>Microthyriales</taxon>
        <taxon>Microthyriaceae</taxon>
        <taxon>Microthyrium</taxon>
    </lineage>
</organism>
<protein>
    <recommendedName>
        <fullName evidence="5">TRP C-terminal domain-containing protein</fullName>
    </recommendedName>
</protein>
<evidence type="ECO:0000256" key="1">
    <source>
        <dbReference type="SAM" id="Phobius"/>
    </source>
</evidence>
<accession>A0A6A6TZ36</accession>
<feature type="transmembrane region" description="Helical" evidence="1">
    <location>
        <begin position="183"/>
        <end position="202"/>
    </location>
</feature>
<feature type="signal peptide" evidence="2">
    <location>
        <begin position="1"/>
        <end position="37"/>
    </location>
</feature>